<evidence type="ECO:0000256" key="5">
    <source>
        <dbReference type="ARBA" id="ARBA00023194"/>
    </source>
</evidence>
<dbReference type="InterPro" id="IPR014043">
    <property type="entry name" value="Acyl_transferase_dom"/>
</dbReference>
<keyword evidence="7" id="KW-0012">Acyltransferase</keyword>
<dbReference type="InterPro" id="IPR036736">
    <property type="entry name" value="ACP-like_sf"/>
</dbReference>
<keyword evidence="4" id="KW-0808">Transferase</keyword>
<dbReference type="InterPro" id="IPR020806">
    <property type="entry name" value="PKS_PP-bd"/>
</dbReference>
<dbReference type="SMART" id="SM00823">
    <property type="entry name" value="PKS_PP"/>
    <property type="match status" value="1"/>
</dbReference>
<evidence type="ECO:0000256" key="3">
    <source>
        <dbReference type="ARBA" id="ARBA00022553"/>
    </source>
</evidence>
<dbReference type="InterPro" id="IPR020841">
    <property type="entry name" value="PKS_Beta-ketoAc_synthase_dom"/>
</dbReference>
<dbReference type="InterPro" id="IPR013968">
    <property type="entry name" value="PKS_KR"/>
</dbReference>
<dbReference type="InterPro" id="IPR015083">
    <property type="entry name" value="NorB/c/GfsB-D-like_docking"/>
</dbReference>
<dbReference type="SMART" id="SM00822">
    <property type="entry name" value="PKS_KR"/>
    <property type="match status" value="1"/>
</dbReference>
<dbReference type="Pfam" id="PF08659">
    <property type="entry name" value="KR"/>
    <property type="match status" value="1"/>
</dbReference>
<dbReference type="PROSITE" id="PS00606">
    <property type="entry name" value="KS3_1"/>
    <property type="match status" value="1"/>
</dbReference>
<accession>A0ABP9KX76</accession>
<keyword evidence="12" id="KW-1185">Reference proteome</keyword>
<dbReference type="SMART" id="SM00825">
    <property type="entry name" value="PKS_KS"/>
    <property type="match status" value="1"/>
</dbReference>
<name>A0ABP9KX76_9NOCA</name>
<protein>
    <recommendedName>
        <fullName evidence="13">Polyketide synthase</fullName>
    </recommendedName>
</protein>
<dbReference type="InterPro" id="IPR036299">
    <property type="entry name" value="Polyketide_synth_docking_sf"/>
</dbReference>
<dbReference type="InterPro" id="IPR036291">
    <property type="entry name" value="NAD(P)-bd_dom_sf"/>
</dbReference>
<dbReference type="InterPro" id="IPR014030">
    <property type="entry name" value="Ketoacyl_synth_N"/>
</dbReference>
<dbReference type="Pfam" id="PF16197">
    <property type="entry name" value="KAsynt_C_assoc"/>
    <property type="match status" value="1"/>
</dbReference>
<dbReference type="InterPro" id="IPR032821">
    <property type="entry name" value="PKS_assoc"/>
</dbReference>
<dbReference type="InterPro" id="IPR057326">
    <property type="entry name" value="KR_dom"/>
</dbReference>
<feature type="domain" description="Ketosynthase family 3 (KS3)" evidence="10">
    <location>
        <begin position="41"/>
        <end position="465"/>
    </location>
</feature>
<dbReference type="InterPro" id="IPR016039">
    <property type="entry name" value="Thiolase-like"/>
</dbReference>
<dbReference type="NCBIfam" id="NF045894">
    <property type="entry name" value="PKS_plus_SDR"/>
    <property type="match status" value="1"/>
</dbReference>
<dbReference type="EMBL" id="BAABJM010000007">
    <property type="protein sequence ID" value="GAA5066391.1"/>
    <property type="molecule type" value="Genomic_DNA"/>
</dbReference>
<evidence type="ECO:0000313" key="12">
    <source>
        <dbReference type="Proteomes" id="UP001500603"/>
    </source>
</evidence>
<feature type="compositionally biased region" description="Basic and acidic residues" evidence="8">
    <location>
        <begin position="474"/>
        <end position="485"/>
    </location>
</feature>
<dbReference type="Gene3D" id="3.40.50.720">
    <property type="entry name" value="NAD(P)-binding Rossmann-like Domain"/>
    <property type="match status" value="1"/>
</dbReference>
<dbReference type="Proteomes" id="UP001500603">
    <property type="component" value="Unassembled WGS sequence"/>
</dbReference>
<dbReference type="SUPFAM" id="SSF53901">
    <property type="entry name" value="Thiolase-like"/>
    <property type="match status" value="1"/>
</dbReference>
<dbReference type="InterPro" id="IPR050091">
    <property type="entry name" value="PKS_NRPS_Biosynth_Enz"/>
</dbReference>
<comment type="cofactor">
    <cofactor evidence="1">
        <name>pantetheine 4'-phosphate</name>
        <dbReference type="ChEBI" id="CHEBI:47942"/>
    </cofactor>
</comment>
<dbReference type="Pfam" id="PF08990">
    <property type="entry name" value="Docking"/>
    <property type="match status" value="1"/>
</dbReference>
<dbReference type="PANTHER" id="PTHR43775">
    <property type="entry name" value="FATTY ACID SYNTHASE"/>
    <property type="match status" value="1"/>
</dbReference>
<dbReference type="SUPFAM" id="SSF55048">
    <property type="entry name" value="Probable ACP-binding domain of malonyl-CoA ACP transacylase"/>
    <property type="match status" value="1"/>
</dbReference>
<dbReference type="CDD" id="cd00833">
    <property type="entry name" value="PKS"/>
    <property type="match status" value="1"/>
</dbReference>
<dbReference type="SUPFAM" id="SSF47336">
    <property type="entry name" value="ACP-like"/>
    <property type="match status" value="1"/>
</dbReference>
<comment type="caution">
    <text evidence="11">The sequence shown here is derived from an EMBL/GenBank/DDBJ whole genome shotgun (WGS) entry which is preliminary data.</text>
</comment>
<dbReference type="InterPro" id="IPR018201">
    <property type="entry name" value="Ketoacyl_synth_AS"/>
</dbReference>
<dbReference type="PROSITE" id="PS50075">
    <property type="entry name" value="CARRIER"/>
    <property type="match status" value="1"/>
</dbReference>
<dbReference type="SMART" id="SM01294">
    <property type="entry name" value="PKS_PP_betabranch"/>
    <property type="match status" value="1"/>
</dbReference>
<dbReference type="InterPro" id="IPR016035">
    <property type="entry name" value="Acyl_Trfase/lysoPLipase"/>
</dbReference>
<evidence type="ECO:0000256" key="7">
    <source>
        <dbReference type="ARBA" id="ARBA00023315"/>
    </source>
</evidence>
<evidence type="ECO:0000256" key="1">
    <source>
        <dbReference type="ARBA" id="ARBA00001957"/>
    </source>
</evidence>
<dbReference type="CDD" id="cd08952">
    <property type="entry name" value="KR_1_SDR_x"/>
    <property type="match status" value="1"/>
</dbReference>
<dbReference type="InterPro" id="IPR014031">
    <property type="entry name" value="Ketoacyl_synth_C"/>
</dbReference>
<evidence type="ECO:0000256" key="2">
    <source>
        <dbReference type="ARBA" id="ARBA00022450"/>
    </source>
</evidence>
<dbReference type="SUPFAM" id="SSF52151">
    <property type="entry name" value="FabD/lysophospholipase-like"/>
    <property type="match status" value="1"/>
</dbReference>
<feature type="region of interest" description="Disordered" evidence="8">
    <location>
        <begin position="468"/>
        <end position="516"/>
    </location>
</feature>
<keyword evidence="3" id="KW-0597">Phosphoprotein</keyword>
<evidence type="ECO:0000256" key="6">
    <source>
        <dbReference type="ARBA" id="ARBA00023268"/>
    </source>
</evidence>
<sequence>MSTPNTSNEAKLRDYLKRVTVELQSTRKQLAEAEQAALRTDEPIAIVSMACRYPGGVRSPEDLWDLVATGTDAVGEFPGNRGWASDLYDPDQDGPGTSLTNQGGFLYDADQFDAPFFNIGNREAVATDPQQRLALELSWELLERANIVPDSLRGSNTGVYTGVMYYDYGTQLPTGSPQDGYVVIGSAASVVSGRVAYHLGLTGPAVTVDTACSSSLVAIAQACAALRRGDTDLAMAGGVTVMSTPTTFIDFSRQRALSPDGRCRSFSAAADGTGWAEGAGLLLLERVSDAKRKGHHIHGLIRSCALNQDGASSQLTAPNGPAQERVIVAALEQAGLRPADIDVIEAHGTGTVLGDPIEIGALARTYGARRAADDPIYVGSLKSNIGHSQAAAGVGAVIKMTMAMAHSRLPKSLYADNPTEHIDWDDIPLRLLAEEREWSGGRRPRRAGISSFGISGTNAHLILEQPEPNGAASAEKHSGTADDVRTTGAPAVGSSAANPRTADATDTRAEPAGTPQLWVLSARGDRGLVTQAERLSHHLRRAEVPEPAALARTLALGRAALEHRAAIVGDTVAELLSGLAALGTDTEHPHTYLGQARRSTVTFLFSGQGSQYRGMGRELRERFPVFAEVFDRICVTFDELLGAAARYPLREVIFGAVESQTDDADSGESNPLDQTLYTQTGLFAVEVALAALLRSWDIVPTRVIGHSIGEIAAAHVAGVLSEADACRLVAVRARLMQQADAHGAMVAVEASADEVRAAISASGAQVDLAAENGPTSVVVSGTPERTEGLAEQFRQQGRRTKRLNTSHAFHSAQMDGLLTEFRTAAAELTYHPATVPIITTLTGATLEPGSILDADYWTRQIRATVRFQPAVEAAYASGENVFLEVGPGGTLAALAADTIGARVSSADSTRPEPVVVTTLRADRGADASILAAVGQLHVAGLTPKWTELQPDSPLVRLPTYAFQRERHWPQVAAARAAVGVEATADRQLWTAVDNNDTSALRRLLGETDESANVDALVGLLSSYRQRTRTAQERDRWSYTVEFGDIAPPSAPVDPGTWVVADRADSDNGPRWSAALHALGAGVRELFLDSAEVADPQALSNALRAAFTGSTPTGVVSLLSAAPPEDGDPAAAIDAVLSPTVTLAQAIDALGVQTRLWTVTSGAVPAVATDTVASPTLAMVWGFGAIAAVEQPHIWAGVLDLDTPSEVANIETAIAAITDRRGFETELAVRSGRLLARRLARHHAASDAAAWVPSSTGTILVTGGLGALGRALARWLVDNGARHLLLTGRRGIDTEGTQELIDELAEHGAHVRVARCDVADADRLRTVVDSIAVTHPLAAVFHTAAVLDDASIAALTPEKLRNALAAKAIGAYNLHAATRSHELSAFVVFSSIAGLCGVAGQANYAPGNAYLDALAHHRHGQGLPATAISWGLWAGEGIIEGAEARRSAANGFLPMEPGRALAVLPYAIAGSLGHLVVADVDWARLAAKQRNAITGALVEPASQATEPDDTHDQLWNELSALPGDVRHSRVVGLIQEHIAAVQVIESPTRIDPQRSFSEQGFDSITAVELRNRLRARTGVTLSPAVLFDYPTPVALAEHVLSQRYLEQSDDEIFTQIQRLGEAVAAVDGELAERVRAELTSVLAVLDGPDGGQEPFAGLDDDATDAELAEFIEKNLGIS</sequence>
<dbReference type="PROSITE" id="PS52004">
    <property type="entry name" value="KS3_2"/>
    <property type="match status" value="1"/>
</dbReference>
<reference evidence="12" key="1">
    <citation type="journal article" date="2019" name="Int. J. Syst. Evol. Microbiol.">
        <title>The Global Catalogue of Microorganisms (GCM) 10K type strain sequencing project: providing services to taxonomists for standard genome sequencing and annotation.</title>
        <authorList>
            <consortium name="The Broad Institute Genomics Platform"/>
            <consortium name="The Broad Institute Genome Sequencing Center for Infectious Disease"/>
            <person name="Wu L."/>
            <person name="Ma J."/>
        </authorList>
    </citation>
    <scope>NUCLEOTIDE SEQUENCE [LARGE SCALE GENOMIC DNA]</scope>
    <source>
        <strain evidence="12">JCM 18298</strain>
    </source>
</reference>
<keyword evidence="2" id="KW-0596">Phosphopantetheine</keyword>
<evidence type="ECO:0000259" key="10">
    <source>
        <dbReference type="PROSITE" id="PS52004"/>
    </source>
</evidence>
<evidence type="ECO:0000259" key="9">
    <source>
        <dbReference type="PROSITE" id="PS50075"/>
    </source>
</evidence>
<dbReference type="SMART" id="SM00827">
    <property type="entry name" value="PKS_AT"/>
    <property type="match status" value="1"/>
</dbReference>
<dbReference type="InterPro" id="IPR001227">
    <property type="entry name" value="Ac_transferase_dom_sf"/>
</dbReference>
<dbReference type="SUPFAM" id="SSF101173">
    <property type="entry name" value="Docking domain B of the erythromycin polyketide synthase (DEBS)"/>
    <property type="match status" value="1"/>
</dbReference>
<dbReference type="InterPro" id="IPR009081">
    <property type="entry name" value="PP-bd_ACP"/>
</dbReference>
<dbReference type="Gene3D" id="3.40.47.10">
    <property type="match status" value="1"/>
</dbReference>
<gene>
    <name evidence="11" type="ORF">GCM10023318_54490</name>
</gene>
<dbReference type="SUPFAM" id="SSF51735">
    <property type="entry name" value="NAD(P)-binding Rossmann-fold domains"/>
    <property type="match status" value="2"/>
</dbReference>
<evidence type="ECO:0000256" key="4">
    <source>
        <dbReference type="ARBA" id="ARBA00022679"/>
    </source>
</evidence>
<evidence type="ECO:0000256" key="8">
    <source>
        <dbReference type="SAM" id="MobiDB-lite"/>
    </source>
</evidence>
<dbReference type="Gene3D" id="1.10.1200.10">
    <property type="entry name" value="ACP-like"/>
    <property type="match status" value="1"/>
</dbReference>
<feature type="domain" description="Carrier" evidence="9">
    <location>
        <begin position="1527"/>
        <end position="1602"/>
    </location>
</feature>
<dbReference type="Gene3D" id="3.30.70.3290">
    <property type="match status" value="1"/>
</dbReference>
<proteinExistence type="predicted"/>
<keyword evidence="5" id="KW-0045">Antibiotic biosynthesis</keyword>
<dbReference type="RefSeq" id="WP_345498998.1">
    <property type="nucleotide sequence ID" value="NZ_BAABJM010000007.1"/>
</dbReference>
<dbReference type="InterPro" id="IPR016036">
    <property type="entry name" value="Malonyl_transacylase_ACP-bd"/>
</dbReference>
<dbReference type="Gene3D" id="6.10.140.1830">
    <property type="match status" value="1"/>
</dbReference>
<dbReference type="Pfam" id="PF00698">
    <property type="entry name" value="Acyl_transf_1"/>
    <property type="match status" value="1"/>
</dbReference>
<dbReference type="PANTHER" id="PTHR43775:SF51">
    <property type="entry name" value="INACTIVE PHENOLPHTHIOCEROL SYNTHESIS POLYKETIDE SYNTHASE TYPE I PKS1-RELATED"/>
    <property type="match status" value="1"/>
</dbReference>
<dbReference type="Pfam" id="PF02801">
    <property type="entry name" value="Ketoacyl-synt_C"/>
    <property type="match status" value="1"/>
</dbReference>
<evidence type="ECO:0000313" key="11">
    <source>
        <dbReference type="EMBL" id="GAA5066391.1"/>
    </source>
</evidence>
<dbReference type="Gene3D" id="3.40.366.10">
    <property type="entry name" value="Malonyl-Coenzyme A Acyl Carrier Protein, domain 2"/>
    <property type="match status" value="1"/>
</dbReference>
<organism evidence="11 12">
    <name type="scientific">Nocardia callitridis</name>
    <dbReference type="NCBI Taxonomy" id="648753"/>
    <lineage>
        <taxon>Bacteria</taxon>
        <taxon>Bacillati</taxon>
        <taxon>Actinomycetota</taxon>
        <taxon>Actinomycetes</taxon>
        <taxon>Mycobacteriales</taxon>
        <taxon>Nocardiaceae</taxon>
        <taxon>Nocardia</taxon>
    </lineage>
</organism>
<keyword evidence="6" id="KW-0511">Multifunctional enzyme</keyword>
<dbReference type="Pfam" id="PF00109">
    <property type="entry name" value="ketoacyl-synt"/>
    <property type="match status" value="1"/>
</dbReference>
<dbReference type="Pfam" id="PF00550">
    <property type="entry name" value="PP-binding"/>
    <property type="match status" value="1"/>
</dbReference>
<evidence type="ECO:0008006" key="13">
    <source>
        <dbReference type="Google" id="ProtNLM"/>
    </source>
</evidence>